<dbReference type="Gene3D" id="3.30.230.130">
    <property type="entry name" value="Cullin, Chain C, Domain 2"/>
    <property type="match status" value="1"/>
</dbReference>
<dbReference type="InterPro" id="IPR036390">
    <property type="entry name" value="WH_DNA-bd_sf"/>
</dbReference>
<dbReference type="FunFam" id="1.20.1310.10:FF:000012">
    <property type="entry name" value="Cullin 2"/>
    <property type="match status" value="1"/>
</dbReference>
<dbReference type="Pfam" id="PF00888">
    <property type="entry name" value="Cullin"/>
    <property type="match status" value="1"/>
</dbReference>
<protein>
    <recommendedName>
        <fullName evidence="8">Cullin-2</fullName>
    </recommendedName>
</protein>
<dbReference type="InterPro" id="IPR036317">
    <property type="entry name" value="Cullin_homology_sf"/>
</dbReference>
<evidence type="ECO:0000313" key="13">
    <source>
        <dbReference type="EMBL" id="GMR42060.1"/>
    </source>
</evidence>
<dbReference type="InterPro" id="IPR059120">
    <property type="entry name" value="Cullin-like_AB"/>
</dbReference>
<dbReference type="InterPro" id="IPR045093">
    <property type="entry name" value="Cullin"/>
</dbReference>
<gene>
    <name evidence="13" type="ORF">PMAYCL1PPCAC_12255</name>
</gene>
<evidence type="ECO:0000313" key="14">
    <source>
        <dbReference type="Proteomes" id="UP001328107"/>
    </source>
</evidence>
<dbReference type="FunFam" id="3.30.230.130:FF:000023">
    <property type="entry name" value="Protein CBR-CUL-2"/>
    <property type="match status" value="1"/>
</dbReference>
<dbReference type="GO" id="GO:0031625">
    <property type="term" value="F:ubiquitin protein ligase binding"/>
    <property type="evidence" value="ECO:0007669"/>
    <property type="project" value="InterPro"/>
</dbReference>
<keyword evidence="7" id="KW-0539">Nucleus</keyword>
<comment type="similarity">
    <text evidence="3 9 10">Belongs to the cullin family.</text>
</comment>
<feature type="compositionally biased region" description="Basic and acidic residues" evidence="11">
    <location>
        <begin position="11"/>
        <end position="23"/>
    </location>
</feature>
<dbReference type="Pfam" id="PF26557">
    <property type="entry name" value="Cullin_AB"/>
    <property type="match status" value="1"/>
</dbReference>
<keyword evidence="4" id="KW-1017">Isopeptide bond</keyword>
<comment type="pathway">
    <text evidence="2">Protein modification; protein ubiquitination.</text>
</comment>
<dbReference type="Gene3D" id="1.20.1310.10">
    <property type="entry name" value="Cullin Repeats"/>
    <property type="match status" value="4"/>
</dbReference>
<feature type="compositionally biased region" description="Low complexity" evidence="11">
    <location>
        <begin position="45"/>
        <end position="54"/>
    </location>
</feature>
<dbReference type="InterPro" id="IPR016157">
    <property type="entry name" value="Cullin_CS"/>
</dbReference>
<dbReference type="SUPFAM" id="SSF46785">
    <property type="entry name" value="Winged helix' DNA-binding domain"/>
    <property type="match status" value="1"/>
</dbReference>
<dbReference type="PROSITE" id="PS50069">
    <property type="entry name" value="CULLIN_2"/>
    <property type="match status" value="1"/>
</dbReference>
<proteinExistence type="inferred from homology"/>
<name>A0AAN4ZRY3_9BILA</name>
<evidence type="ECO:0000256" key="7">
    <source>
        <dbReference type="ARBA" id="ARBA00023242"/>
    </source>
</evidence>
<dbReference type="EMBL" id="BTRK01000003">
    <property type="protein sequence ID" value="GMR42060.1"/>
    <property type="molecule type" value="Genomic_DNA"/>
</dbReference>
<dbReference type="PROSITE" id="PS01256">
    <property type="entry name" value="CULLIN_1"/>
    <property type="match status" value="1"/>
</dbReference>
<feature type="region of interest" description="Disordered" evidence="11">
    <location>
        <begin position="1"/>
        <end position="54"/>
    </location>
</feature>
<dbReference type="InterPro" id="IPR001373">
    <property type="entry name" value="Cullin_N"/>
</dbReference>
<feature type="domain" description="Cullin family profile" evidence="12">
    <location>
        <begin position="480"/>
        <end position="724"/>
    </location>
</feature>
<sequence length="854" mass="97902">MDEEQELQLQRQEELSPEAERRPIRYNLNTPRPPSKKRGQEKESPQSSGTSSKPSVVLQAYIPIGSPSPVLKGTMYSLRPKAIDFDSMWGSLEPSIIDIIMLKPITNKQWNFMFGDIYEICVAIPDPLTDKLYSAVKAALEKHANTQYEKLSDVPSAQLLNEYHRLWKVYHAGARYVHSLFRYLNCQFAKSRKTADVNTMPDYQNFAMYIQEPETKEIGSLALEIWRTRVMVPLLQSLTSLLLAAIADDREGKSVGDPGIVSGVIQSFVQVEESYGSDFVAIIPQDKPKINYEFYRQSFENRFLENTKVFYSQLADRLLEKMDCSQYMKTVIGKLEEEEKRTHRFCPTITLAHCTKICQEVMIERHKERLHAVAPEMIENEKMDDLRNMFLLLKPLPSGLSLLVAEFEKYVKRKGHEAVGALQGDTIPQQFVERVLAVHEKYAAMKDQVFMQNPEFSGALDKALQAVVNVREDNKKGPPKASERLARYTDLLLRKSVKGLTDPEMESSLSKAIIIFRYIEDKDVFQKYYQKMLSQRLILSLSVSMDAEEMMITKLKNACGYEFTSKLNRMFTDIGLSKDLGTKFKEYLVEKDIKANPTMTPFVLQAGAWPIAATPNAPIPANNEEGNHPQLSFVVPSLLADSAQAFQSFYVNNHNGRKLTWLWHLSNVDVKLTYADKQYIAVMTVHQMALLYCFSDVDSLTMESLEEQTKLTGELLQRNVKALTESGLLSMEKKVAVTEQLPASTLLTLNKGITNKKIKFKVSVPQMQRQQEKESEHVNTTVHQDRKYYMECAIVRIMKTRKVLRHAALVQEVIEQTRSRFSPDIPFIKKSIEDLIEKMYLTRTDTHDEYQYLA</sequence>
<dbReference type="FunFam" id="1.10.10.10:FF:000014">
    <property type="entry name" value="Cullin 1"/>
    <property type="match status" value="1"/>
</dbReference>
<dbReference type="SUPFAM" id="SSF74788">
    <property type="entry name" value="Cullin repeat-like"/>
    <property type="match status" value="1"/>
</dbReference>
<comment type="caution">
    <text evidence="13">The sequence shown here is derived from an EMBL/GenBank/DDBJ whole genome shotgun (WGS) entry which is preliminary data.</text>
</comment>
<dbReference type="InterPro" id="IPR016158">
    <property type="entry name" value="Cullin_homology"/>
</dbReference>
<keyword evidence="5" id="KW-0833">Ubl conjugation pathway</keyword>
<comment type="subcellular location">
    <subcellularLocation>
        <location evidence="1">Nucleus</location>
    </subcellularLocation>
</comment>
<dbReference type="PANTHER" id="PTHR11932">
    <property type="entry name" value="CULLIN"/>
    <property type="match status" value="1"/>
</dbReference>
<dbReference type="GO" id="GO:0005634">
    <property type="term" value="C:nucleus"/>
    <property type="evidence" value="ECO:0007669"/>
    <property type="project" value="UniProtKB-SubCell"/>
</dbReference>
<evidence type="ECO:0000256" key="11">
    <source>
        <dbReference type="SAM" id="MobiDB-lite"/>
    </source>
</evidence>
<dbReference type="Proteomes" id="UP001328107">
    <property type="component" value="Unassembled WGS sequence"/>
</dbReference>
<dbReference type="FunFam" id="1.20.1310.10:FF:000083">
    <property type="entry name" value="Protein CBR-CUL-2"/>
    <property type="match status" value="1"/>
</dbReference>
<evidence type="ECO:0000256" key="2">
    <source>
        <dbReference type="ARBA" id="ARBA00004906"/>
    </source>
</evidence>
<keyword evidence="6" id="KW-0832">Ubl conjugation</keyword>
<evidence type="ECO:0000256" key="6">
    <source>
        <dbReference type="ARBA" id="ARBA00022843"/>
    </source>
</evidence>
<evidence type="ECO:0000256" key="5">
    <source>
        <dbReference type="ARBA" id="ARBA00022786"/>
    </source>
</evidence>
<dbReference type="InterPro" id="IPR019559">
    <property type="entry name" value="Cullin_neddylation_domain"/>
</dbReference>
<accession>A0AAN4ZRY3</accession>
<dbReference type="Gene3D" id="1.10.10.10">
    <property type="entry name" value="Winged helix-like DNA-binding domain superfamily/Winged helix DNA-binding domain"/>
    <property type="match status" value="1"/>
</dbReference>
<keyword evidence="14" id="KW-1185">Reference proteome</keyword>
<dbReference type="InterPro" id="IPR036388">
    <property type="entry name" value="WH-like_DNA-bd_sf"/>
</dbReference>
<dbReference type="InterPro" id="IPR016159">
    <property type="entry name" value="Cullin_repeat-like_dom_sf"/>
</dbReference>
<evidence type="ECO:0000256" key="4">
    <source>
        <dbReference type="ARBA" id="ARBA00022499"/>
    </source>
</evidence>
<evidence type="ECO:0000259" key="12">
    <source>
        <dbReference type="PROSITE" id="PS50069"/>
    </source>
</evidence>
<organism evidence="13 14">
    <name type="scientific">Pristionchus mayeri</name>
    <dbReference type="NCBI Taxonomy" id="1317129"/>
    <lineage>
        <taxon>Eukaryota</taxon>
        <taxon>Metazoa</taxon>
        <taxon>Ecdysozoa</taxon>
        <taxon>Nematoda</taxon>
        <taxon>Chromadorea</taxon>
        <taxon>Rhabditida</taxon>
        <taxon>Rhabditina</taxon>
        <taxon>Diplogasteromorpha</taxon>
        <taxon>Diplogasteroidea</taxon>
        <taxon>Neodiplogasteridae</taxon>
        <taxon>Pristionchus</taxon>
    </lineage>
</organism>
<dbReference type="GO" id="GO:0031462">
    <property type="term" value="C:Cul2-RING ubiquitin ligase complex"/>
    <property type="evidence" value="ECO:0007669"/>
    <property type="project" value="UniProtKB-ARBA"/>
</dbReference>
<dbReference type="GO" id="GO:0006511">
    <property type="term" value="P:ubiquitin-dependent protein catabolic process"/>
    <property type="evidence" value="ECO:0007669"/>
    <property type="project" value="InterPro"/>
</dbReference>
<dbReference type="Pfam" id="PF10557">
    <property type="entry name" value="Cullin_Nedd8"/>
    <property type="match status" value="1"/>
</dbReference>
<dbReference type="SMART" id="SM00182">
    <property type="entry name" value="CULLIN"/>
    <property type="match status" value="1"/>
</dbReference>
<dbReference type="AlphaFoldDB" id="A0AAN4ZRY3"/>
<reference evidence="14" key="1">
    <citation type="submission" date="2022-10" db="EMBL/GenBank/DDBJ databases">
        <title>Genome assembly of Pristionchus species.</title>
        <authorList>
            <person name="Yoshida K."/>
            <person name="Sommer R.J."/>
        </authorList>
    </citation>
    <scope>NUCLEOTIDE SEQUENCE [LARGE SCALE GENOMIC DNA]</scope>
    <source>
        <strain evidence="14">RS5460</strain>
    </source>
</reference>
<evidence type="ECO:0000256" key="10">
    <source>
        <dbReference type="RuleBase" id="RU003829"/>
    </source>
</evidence>
<evidence type="ECO:0000256" key="3">
    <source>
        <dbReference type="ARBA" id="ARBA00006019"/>
    </source>
</evidence>
<evidence type="ECO:0000256" key="8">
    <source>
        <dbReference type="ARBA" id="ARBA00069610"/>
    </source>
</evidence>
<evidence type="ECO:0000256" key="9">
    <source>
        <dbReference type="PROSITE-ProRule" id="PRU00330"/>
    </source>
</evidence>
<dbReference type="SMART" id="SM00884">
    <property type="entry name" value="Cullin_Nedd8"/>
    <property type="match status" value="1"/>
</dbReference>
<dbReference type="FunFam" id="1.20.1310.10:FF:000022">
    <property type="entry name" value="Cullin-2 isoform 2"/>
    <property type="match status" value="1"/>
</dbReference>
<evidence type="ECO:0000256" key="1">
    <source>
        <dbReference type="ARBA" id="ARBA00004123"/>
    </source>
</evidence>
<dbReference type="SUPFAM" id="SSF75632">
    <property type="entry name" value="Cullin homology domain"/>
    <property type="match status" value="1"/>
</dbReference>